<organism evidence="3 4">
    <name type="scientific">Yanshouia hominis</name>
    <dbReference type="NCBI Taxonomy" id="2763673"/>
    <lineage>
        <taxon>Bacteria</taxon>
        <taxon>Bacillati</taxon>
        <taxon>Bacillota</taxon>
        <taxon>Clostridia</taxon>
        <taxon>Eubacteriales</taxon>
        <taxon>Oscillospiraceae</taxon>
        <taxon>Yanshouia</taxon>
    </lineage>
</organism>
<evidence type="ECO:0000256" key="1">
    <source>
        <dbReference type="ARBA" id="ARBA00006738"/>
    </source>
</evidence>
<dbReference type="RefSeq" id="WP_262400069.1">
    <property type="nucleotide sequence ID" value="NZ_JACRTB010000012.1"/>
</dbReference>
<dbReference type="HAMAP" id="MF_00048">
    <property type="entry name" value="UPF0102"/>
    <property type="match status" value="1"/>
</dbReference>
<protein>
    <recommendedName>
        <fullName evidence="2">UPF0102 protein H8717_09110</fullName>
    </recommendedName>
</protein>
<dbReference type="Pfam" id="PF02021">
    <property type="entry name" value="UPF0102"/>
    <property type="match status" value="1"/>
</dbReference>
<dbReference type="SUPFAM" id="SSF52980">
    <property type="entry name" value="Restriction endonuclease-like"/>
    <property type="match status" value="1"/>
</dbReference>
<dbReference type="Gene3D" id="3.40.1350.10">
    <property type="match status" value="1"/>
</dbReference>
<accession>A0ABR7NJH3</accession>
<reference evidence="3 4" key="1">
    <citation type="submission" date="2020-08" db="EMBL/GenBank/DDBJ databases">
        <title>Genome public.</title>
        <authorList>
            <person name="Liu C."/>
            <person name="Sun Q."/>
        </authorList>
    </citation>
    <scope>NUCLEOTIDE SEQUENCE [LARGE SCALE GENOMIC DNA]</scope>
    <source>
        <strain evidence="3 4">BX1</strain>
    </source>
</reference>
<dbReference type="NCBIfam" id="NF009154">
    <property type="entry name" value="PRK12497.3-3"/>
    <property type="match status" value="1"/>
</dbReference>
<dbReference type="PANTHER" id="PTHR34039:SF1">
    <property type="entry name" value="UPF0102 PROTEIN YRAN"/>
    <property type="match status" value="1"/>
</dbReference>
<dbReference type="PANTHER" id="PTHR34039">
    <property type="entry name" value="UPF0102 PROTEIN YRAN"/>
    <property type="match status" value="1"/>
</dbReference>
<dbReference type="CDD" id="cd20736">
    <property type="entry name" value="PoNe_Nuclease"/>
    <property type="match status" value="1"/>
</dbReference>
<evidence type="ECO:0000313" key="4">
    <source>
        <dbReference type="Proteomes" id="UP000658131"/>
    </source>
</evidence>
<name>A0ABR7NJH3_9FIRM</name>
<comment type="similarity">
    <text evidence="1 2">Belongs to the UPF0102 family.</text>
</comment>
<dbReference type="InterPro" id="IPR011856">
    <property type="entry name" value="tRNA_endonuc-like_dom_sf"/>
</dbReference>
<dbReference type="InterPro" id="IPR011335">
    <property type="entry name" value="Restrct_endonuc-II-like"/>
</dbReference>
<gene>
    <name evidence="3" type="ORF">H8717_09110</name>
</gene>
<dbReference type="Proteomes" id="UP000658131">
    <property type="component" value="Unassembled WGS sequence"/>
</dbReference>
<keyword evidence="4" id="KW-1185">Reference proteome</keyword>
<comment type="caution">
    <text evidence="3">The sequence shown here is derived from an EMBL/GenBank/DDBJ whole genome shotgun (WGS) entry which is preliminary data.</text>
</comment>
<dbReference type="NCBIfam" id="NF009150">
    <property type="entry name" value="PRK12497.1-3"/>
    <property type="match status" value="1"/>
</dbReference>
<dbReference type="EMBL" id="JACRTB010000012">
    <property type="protein sequence ID" value="MBC8576561.1"/>
    <property type="molecule type" value="Genomic_DNA"/>
</dbReference>
<evidence type="ECO:0000256" key="2">
    <source>
        <dbReference type="HAMAP-Rule" id="MF_00048"/>
    </source>
</evidence>
<evidence type="ECO:0000313" key="3">
    <source>
        <dbReference type="EMBL" id="MBC8576561.1"/>
    </source>
</evidence>
<proteinExistence type="inferred from homology"/>
<sequence>MPAMSNDRSERGRLGEEYAARLLEREGYRILSRNFRTRYGEIDLIAQKGEILAFVEVKTRAADSLSRPAAAVSRRKQGRIILAAEGYLQRFPTALQPRFDVVEVVIEKAREFRVRGAEHLEGAFDRTMKVIM</sequence>
<dbReference type="NCBIfam" id="TIGR00252">
    <property type="entry name" value="YraN family protein"/>
    <property type="match status" value="1"/>
</dbReference>
<dbReference type="InterPro" id="IPR003509">
    <property type="entry name" value="UPF0102_YraN-like"/>
</dbReference>